<gene>
    <name evidence="4" type="ORF">KSX_27700</name>
</gene>
<evidence type="ECO:0000256" key="2">
    <source>
        <dbReference type="ARBA" id="ARBA00022801"/>
    </source>
</evidence>
<reference evidence="4" key="1">
    <citation type="submission" date="2020-10" db="EMBL/GenBank/DDBJ databases">
        <title>Taxonomic study of unclassified bacteria belonging to the class Ktedonobacteria.</title>
        <authorList>
            <person name="Yabe S."/>
            <person name="Wang C.M."/>
            <person name="Zheng Y."/>
            <person name="Sakai Y."/>
            <person name="Cavaletti L."/>
            <person name="Monciardini P."/>
            <person name="Donadio S."/>
        </authorList>
    </citation>
    <scope>NUCLEOTIDE SEQUENCE</scope>
    <source>
        <strain evidence="4">SOSP1-1</strain>
    </source>
</reference>
<keyword evidence="5" id="KW-1185">Reference proteome</keyword>
<dbReference type="InterPro" id="IPR002933">
    <property type="entry name" value="Peptidase_M20"/>
</dbReference>
<evidence type="ECO:0000259" key="3">
    <source>
        <dbReference type="Pfam" id="PF07687"/>
    </source>
</evidence>
<proteinExistence type="predicted"/>
<protein>
    <submittedName>
        <fullName evidence="4">Peptidase M20</fullName>
    </submittedName>
</protein>
<dbReference type="PANTHER" id="PTHR43808:SF9">
    <property type="entry name" value="BLL0789 PROTEIN"/>
    <property type="match status" value="1"/>
</dbReference>
<sequence>MVSLSLALAREARENFDEAPFVGTLRYFASIDSGTCHVPGINVKASFYERELKKLGFKVTLTYDPKYGNNLSAVLEGKGSVSMGLIGHLDTVYPVGAAEQFPPRIEGSMLYGLGVDDMHGGNLLMLEALRFLLKRGCRNFKKIVVILDNDEEQVSMHSRPWIQELLKKHQIDVGLEFESQEEMMGNGIHITDARRALHVYDLTVFGQAGHAGLGEGVDALRELVAKLEALWAMEAQYPGISVNSTNVGAGLGISHNITPAEATAKISIRSTTREEHGTIPGIVREIAETPIKVSGTQAELKLRFHSSPPYHATPLIKRLAGLGEAEARKLGLPYSATAKKGTSDANTFAELGIPVLGSLGPIGGGDHEAANEHMLLGDPLRDKFAFVVGMIARICQEWAV</sequence>
<feature type="domain" description="Peptidase M20 dimerisation" evidence="3">
    <location>
        <begin position="194"/>
        <end position="287"/>
    </location>
</feature>
<dbReference type="RefSeq" id="WP_220193987.1">
    <property type="nucleotide sequence ID" value="NZ_BNJF01000001.1"/>
</dbReference>
<dbReference type="SUPFAM" id="SSF55031">
    <property type="entry name" value="Bacterial exopeptidase dimerisation domain"/>
    <property type="match status" value="1"/>
</dbReference>
<evidence type="ECO:0000256" key="1">
    <source>
        <dbReference type="ARBA" id="ARBA00022723"/>
    </source>
</evidence>
<dbReference type="InterPro" id="IPR050072">
    <property type="entry name" value="Peptidase_M20A"/>
</dbReference>
<organism evidence="4 5">
    <name type="scientific">Ktedonospora formicarum</name>
    <dbReference type="NCBI Taxonomy" id="2778364"/>
    <lineage>
        <taxon>Bacteria</taxon>
        <taxon>Bacillati</taxon>
        <taxon>Chloroflexota</taxon>
        <taxon>Ktedonobacteria</taxon>
        <taxon>Ktedonobacterales</taxon>
        <taxon>Ktedonobacteraceae</taxon>
        <taxon>Ktedonospora</taxon>
    </lineage>
</organism>
<dbReference type="EMBL" id="BNJF01000001">
    <property type="protein sequence ID" value="GHO44607.1"/>
    <property type="molecule type" value="Genomic_DNA"/>
</dbReference>
<dbReference type="Pfam" id="PF01546">
    <property type="entry name" value="Peptidase_M20"/>
    <property type="match status" value="1"/>
</dbReference>
<comment type="caution">
    <text evidence="4">The sequence shown here is derived from an EMBL/GenBank/DDBJ whole genome shotgun (WGS) entry which is preliminary data.</text>
</comment>
<dbReference type="PANTHER" id="PTHR43808">
    <property type="entry name" value="ACETYLORNITHINE DEACETYLASE"/>
    <property type="match status" value="1"/>
</dbReference>
<dbReference type="Gene3D" id="3.40.630.10">
    <property type="entry name" value="Zn peptidases"/>
    <property type="match status" value="1"/>
</dbReference>
<keyword evidence="1" id="KW-0479">Metal-binding</keyword>
<dbReference type="GO" id="GO:0046872">
    <property type="term" value="F:metal ion binding"/>
    <property type="evidence" value="ECO:0007669"/>
    <property type="project" value="UniProtKB-KW"/>
</dbReference>
<name>A0A8J3MQ82_9CHLR</name>
<keyword evidence="2" id="KW-0378">Hydrolase</keyword>
<evidence type="ECO:0000313" key="5">
    <source>
        <dbReference type="Proteomes" id="UP000612362"/>
    </source>
</evidence>
<dbReference type="InterPro" id="IPR036264">
    <property type="entry name" value="Bact_exopeptidase_dim_dom"/>
</dbReference>
<dbReference type="Gene3D" id="3.30.70.360">
    <property type="match status" value="1"/>
</dbReference>
<dbReference type="InterPro" id="IPR011650">
    <property type="entry name" value="Peptidase_M20_dimer"/>
</dbReference>
<dbReference type="Pfam" id="PF07687">
    <property type="entry name" value="M20_dimer"/>
    <property type="match status" value="1"/>
</dbReference>
<dbReference type="GO" id="GO:0016787">
    <property type="term" value="F:hydrolase activity"/>
    <property type="evidence" value="ECO:0007669"/>
    <property type="project" value="UniProtKB-KW"/>
</dbReference>
<accession>A0A8J3MQ82</accession>
<dbReference type="Proteomes" id="UP000612362">
    <property type="component" value="Unassembled WGS sequence"/>
</dbReference>
<evidence type="ECO:0000313" key="4">
    <source>
        <dbReference type="EMBL" id="GHO44607.1"/>
    </source>
</evidence>
<dbReference type="AlphaFoldDB" id="A0A8J3MQ82"/>
<dbReference type="SUPFAM" id="SSF53187">
    <property type="entry name" value="Zn-dependent exopeptidases"/>
    <property type="match status" value="1"/>
</dbReference>